<dbReference type="EC" id="2.7.4.8" evidence="2 9"/>
<sequence>MSNEVERGGLFVVSAPSGGGKTSLTRAAIDELARRQMSAEISVSYTTRKCRPGETDGQHYHFVDEAGFVAMVDNGEFFEHAEVFGRRYGTGRAKTEELLARGVDVVLDIDWQGARQVKAQMPEAIGIFILPPSVEVLEQRLHSRGQDSAETITERMAEAHSEIAHHAEYDYLIVNDDFAQALDELIAVFVARRLSRPVASARHAGLVERLLDSTARKV</sequence>
<dbReference type="Gene3D" id="3.40.50.300">
    <property type="entry name" value="P-loop containing nucleotide triphosphate hydrolases"/>
    <property type="match status" value="1"/>
</dbReference>
<comment type="similarity">
    <text evidence="1 9">Belongs to the guanylate kinase family.</text>
</comment>
<proteinExistence type="inferred from homology"/>
<comment type="subcellular location">
    <subcellularLocation>
        <location evidence="9">Cytoplasm</location>
    </subcellularLocation>
</comment>
<keyword evidence="4 9" id="KW-0808">Transferase</keyword>
<evidence type="ECO:0000256" key="4">
    <source>
        <dbReference type="ARBA" id="ARBA00022679"/>
    </source>
</evidence>
<dbReference type="NCBIfam" id="TIGR03263">
    <property type="entry name" value="guanyl_kin"/>
    <property type="match status" value="1"/>
</dbReference>
<accession>A0ABU2WFF8</accession>
<comment type="function">
    <text evidence="9">Essential for recycling GMP and indirectly, cGMP.</text>
</comment>
<feature type="binding site" evidence="9">
    <location>
        <begin position="15"/>
        <end position="22"/>
    </location>
    <ligand>
        <name>ATP</name>
        <dbReference type="ChEBI" id="CHEBI:30616"/>
    </ligand>
</feature>
<dbReference type="Pfam" id="PF00625">
    <property type="entry name" value="Guanylate_kin"/>
    <property type="match status" value="1"/>
</dbReference>
<comment type="caution">
    <text evidence="11">The sequence shown here is derived from an EMBL/GenBank/DDBJ whole genome shotgun (WGS) entry which is preliminary data.</text>
</comment>
<dbReference type="EMBL" id="JAVRIC010000004">
    <property type="protein sequence ID" value="MDT0496607.1"/>
    <property type="molecule type" value="Genomic_DNA"/>
</dbReference>
<comment type="catalytic activity">
    <reaction evidence="9">
        <text>GMP + ATP = GDP + ADP</text>
        <dbReference type="Rhea" id="RHEA:20780"/>
        <dbReference type="ChEBI" id="CHEBI:30616"/>
        <dbReference type="ChEBI" id="CHEBI:58115"/>
        <dbReference type="ChEBI" id="CHEBI:58189"/>
        <dbReference type="ChEBI" id="CHEBI:456216"/>
        <dbReference type="EC" id="2.7.4.8"/>
    </reaction>
</comment>
<dbReference type="RefSeq" id="WP_311363996.1">
    <property type="nucleotide sequence ID" value="NZ_JAVRIC010000004.1"/>
</dbReference>
<evidence type="ECO:0000256" key="3">
    <source>
        <dbReference type="ARBA" id="ARBA00016296"/>
    </source>
</evidence>
<reference evidence="11 12" key="1">
    <citation type="submission" date="2023-09" db="EMBL/GenBank/DDBJ databases">
        <authorList>
            <person name="Rey-Velasco X."/>
        </authorList>
    </citation>
    <scope>NUCLEOTIDE SEQUENCE [LARGE SCALE GENOMIC DNA]</scope>
    <source>
        <strain evidence="11 12">W345</strain>
    </source>
</reference>
<dbReference type="InterPro" id="IPR027417">
    <property type="entry name" value="P-loop_NTPase"/>
</dbReference>
<dbReference type="InterPro" id="IPR008145">
    <property type="entry name" value="GK/Ca_channel_bsu"/>
</dbReference>
<evidence type="ECO:0000259" key="10">
    <source>
        <dbReference type="PROSITE" id="PS50052"/>
    </source>
</evidence>
<keyword evidence="5 9" id="KW-0547">Nucleotide-binding</keyword>
<dbReference type="InterPro" id="IPR017665">
    <property type="entry name" value="Guanylate_kinase"/>
</dbReference>
<protein>
    <recommendedName>
        <fullName evidence="3 9">Guanylate kinase</fullName>
        <ecNumber evidence="2 9">2.7.4.8</ecNumber>
    </recommendedName>
    <alternativeName>
        <fullName evidence="8 9">GMP kinase</fullName>
    </alternativeName>
</protein>
<keyword evidence="9" id="KW-0963">Cytoplasm</keyword>
<dbReference type="SUPFAM" id="SSF52540">
    <property type="entry name" value="P-loop containing nucleoside triphosphate hydrolases"/>
    <property type="match status" value="1"/>
</dbReference>
<evidence type="ECO:0000256" key="6">
    <source>
        <dbReference type="ARBA" id="ARBA00022777"/>
    </source>
</evidence>
<evidence type="ECO:0000256" key="9">
    <source>
        <dbReference type="HAMAP-Rule" id="MF_00328"/>
    </source>
</evidence>
<dbReference type="PROSITE" id="PS00856">
    <property type="entry name" value="GUANYLATE_KINASE_1"/>
    <property type="match status" value="1"/>
</dbReference>
<gene>
    <name evidence="9 11" type="primary">gmk</name>
    <name evidence="11" type="ORF">RM530_04400</name>
</gene>
<organism evidence="11 12">
    <name type="scientific">Banduia mediterranea</name>
    <dbReference type="NCBI Taxonomy" id="3075609"/>
    <lineage>
        <taxon>Bacteria</taxon>
        <taxon>Pseudomonadati</taxon>
        <taxon>Pseudomonadota</taxon>
        <taxon>Gammaproteobacteria</taxon>
        <taxon>Nevskiales</taxon>
        <taxon>Algiphilaceae</taxon>
        <taxon>Banduia</taxon>
    </lineage>
</organism>
<dbReference type="Gene3D" id="3.30.63.10">
    <property type="entry name" value="Guanylate Kinase phosphate binding domain"/>
    <property type="match status" value="1"/>
</dbReference>
<evidence type="ECO:0000256" key="1">
    <source>
        <dbReference type="ARBA" id="ARBA00005790"/>
    </source>
</evidence>
<dbReference type="InterPro" id="IPR008144">
    <property type="entry name" value="Guanylate_kin-like_dom"/>
</dbReference>
<keyword evidence="6 9" id="KW-0418">Kinase</keyword>
<evidence type="ECO:0000256" key="2">
    <source>
        <dbReference type="ARBA" id="ARBA00012961"/>
    </source>
</evidence>
<keyword evidence="12" id="KW-1185">Reference proteome</keyword>
<dbReference type="CDD" id="cd00071">
    <property type="entry name" value="GMPK"/>
    <property type="match status" value="1"/>
</dbReference>
<dbReference type="PANTHER" id="PTHR23117">
    <property type="entry name" value="GUANYLATE KINASE-RELATED"/>
    <property type="match status" value="1"/>
</dbReference>
<dbReference type="HAMAP" id="MF_00328">
    <property type="entry name" value="Guanylate_kinase"/>
    <property type="match status" value="1"/>
</dbReference>
<evidence type="ECO:0000256" key="7">
    <source>
        <dbReference type="ARBA" id="ARBA00022840"/>
    </source>
</evidence>
<dbReference type="GO" id="GO:0004385">
    <property type="term" value="F:GMP kinase activity"/>
    <property type="evidence" value="ECO:0007669"/>
    <property type="project" value="UniProtKB-EC"/>
</dbReference>
<feature type="domain" description="Guanylate kinase-like" evidence="10">
    <location>
        <begin position="8"/>
        <end position="190"/>
    </location>
</feature>
<dbReference type="PROSITE" id="PS50052">
    <property type="entry name" value="GUANYLATE_KINASE_2"/>
    <property type="match status" value="1"/>
</dbReference>
<evidence type="ECO:0000256" key="8">
    <source>
        <dbReference type="ARBA" id="ARBA00030128"/>
    </source>
</evidence>
<dbReference type="PANTHER" id="PTHR23117:SF13">
    <property type="entry name" value="GUANYLATE KINASE"/>
    <property type="match status" value="1"/>
</dbReference>
<evidence type="ECO:0000256" key="5">
    <source>
        <dbReference type="ARBA" id="ARBA00022741"/>
    </source>
</evidence>
<dbReference type="Proteomes" id="UP001254608">
    <property type="component" value="Unassembled WGS sequence"/>
</dbReference>
<evidence type="ECO:0000313" key="11">
    <source>
        <dbReference type="EMBL" id="MDT0496607.1"/>
    </source>
</evidence>
<name>A0ABU2WFF8_9GAMM</name>
<dbReference type="InterPro" id="IPR020590">
    <property type="entry name" value="Guanylate_kinase_CS"/>
</dbReference>
<evidence type="ECO:0000313" key="12">
    <source>
        <dbReference type="Proteomes" id="UP001254608"/>
    </source>
</evidence>
<keyword evidence="7 9" id="KW-0067">ATP-binding</keyword>
<dbReference type="SMART" id="SM00072">
    <property type="entry name" value="GuKc"/>
    <property type="match status" value="1"/>
</dbReference>